<comment type="caution">
    <text evidence="2">The sequence shown here is derived from an EMBL/GenBank/DDBJ whole genome shotgun (WGS) entry which is preliminary data.</text>
</comment>
<evidence type="ECO:0000313" key="3">
    <source>
        <dbReference type="Proteomes" id="UP001498398"/>
    </source>
</evidence>
<organism evidence="2 3">
    <name type="scientific">Marasmiellus scandens</name>
    <dbReference type="NCBI Taxonomy" id="2682957"/>
    <lineage>
        <taxon>Eukaryota</taxon>
        <taxon>Fungi</taxon>
        <taxon>Dikarya</taxon>
        <taxon>Basidiomycota</taxon>
        <taxon>Agaricomycotina</taxon>
        <taxon>Agaricomycetes</taxon>
        <taxon>Agaricomycetidae</taxon>
        <taxon>Agaricales</taxon>
        <taxon>Marasmiineae</taxon>
        <taxon>Omphalotaceae</taxon>
        <taxon>Marasmiellus</taxon>
    </lineage>
</organism>
<feature type="region of interest" description="Disordered" evidence="1">
    <location>
        <begin position="1"/>
        <end position="47"/>
    </location>
</feature>
<keyword evidence="3" id="KW-1185">Reference proteome</keyword>
<reference evidence="2 3" key="1">
    <citation type="submission" date="2024-01" db="EMBL/GenBank/DDBJ databases">
        <title>A draft genome for the cacao thread blight pathogen Marasmiellus scandens.</title>
        <authorList>
            <person name="Baruah I.K."/>
            <person name="Leung J."/>
            <person name="Bukari Y."/>
            <person name="Amoako-Attah I."/>
            <person name="Meinhardt L.W."/>
            <person name="Bailey B.A."/>
            <person name="Cohen S.P."/>
        </authorList>
    </citation>
    <scope>NUCLEOTIDE SEQUENCE [LARGE SCALE GENOMIC DNA]</scope>
    <source>
        <strain evidence="2 3">GH-19</strain>
    </source>
</reference>
<dbReference type="EMBL" id="JBANRG010000034">
    <property type="protein sequence ID" value="KAK7450170.1"/>
    <property type="molecule type" value="Genomic_DNA"/>
</dbReference>
<protein>
    <recommendedName>
        <fullName evidence="4">SAM domain-containing protein</fullName>
    </recommendedName>
</protein>
<evidence type="ECO:0000313" key="2">
    <source>
        <dbReference type="EMBL" id="KAK7450170.1"/>
    </source>
</evidence>
<evidence type="ECO:0000256" key="1">
    <source>
        <dbReference type="SAM" id="MobiDB-lite"/>
    </source>
</evidence>
<sequence>MSSGEYSSDDDQTQWQHTMMHGADEQDQEGYAGAFDMDEEELNEQHRAEVEEEQYQEALAEPSSCNDGRGIKVIPILQPIFPALKAGEKRCVNCAKPAVIQCEALYIHEASCLQDFLEPILVALQGKGNLLANKPLTYVVVANEIRSKTFKVKWKLAGWSGESPLSTVTGYKDMIEQAIGRNKPELKVTLDEILQPEIPSQTPQAQDETPDDVDRPASKRQKKTHVPSREEHEIQSWIEKLQAKHHCQDASCKAGGAATCLVRDEKHIPLTPQSLRFWATCICSHQEGVDDENPPNTPEFMNSNADVDDIARLAARRRKALEPSQVHNINVNLAGLTDLIHARDSREPSIPRQHSHTPSLPPAANSLSRLDLDEPEVKEKYKLTDKTIGKLRAADISGLHALAHITDEDLTRAQLSVGEVADVRWAEQAWRSTL</sequence>
<evidence type="ECO:0008006" key="4">
    <source>
        <dbReference type="Google" id="ProtNLM"/>
    </source>
</evidence>
<dbReference type="Proteomes" id="UP001498398">
    <property type="component" value="Unassembled WGS sequence"/>
</dbReference>
<proteinExistence type="predicted"/>
<name>A0ABR1J4U9_9AGAR</name>
<feature type="region of interest" description="Disordered" evidence="1">
    <location>
        <begin position="346"/>
        <end position="369"/>
    </location>
</feature>
<accession>A0ABR1J4U9</accession>
<feature type="compositionally biased region" description="Polar residues" evidence="1">
    <location>
        <begin position="198"/>
        <end position="207"/>
    </location>
</feature>
<feature type="region of interest" description="Disordered" evidence="1">
    <location>
        <begin position="196"/>
        <end position="233"/>
    </location>
</feature>
<gene>
    <name evidence="2" type="ORF">VKT23_013053</name>
</gene>